<dbReference type="Pfam" id="PF01479">
    <property type="entry name" value="S4"/>
    <property type="match status" value="1"/>
</dbReference>
<dbReference type="Gene3D" id="3.10.290.10">
    <property type="entry name" value="RNA-binding S4 domain"/>
    <property type="match status" value="1"/>
</dbReference>
<keyword evidence="2 4" id="KW-0694">RNA-binding</keyword>
<evidence type="ECO:0000313" key="7">
    <source>
        <dbReference type="EMBL" id="MCQ8895768.1"/>
    </source>
</evidence>
<gene>
    <name evidence="7" type="ORF">NQT62_04840</name>
</gene>
<reference evidence="7 8" key="1">
    <citation type="submission" date="2022-07" db="EMBL/GenBank/DDBJ databases">
        <authorList>
            <person name="Xamxidin M."/>
            <person name="Wu M."/>
        </authorList>
    </citation>
    <scope>NUCLEOTIDE SEQUENCE [LARGE SCALE GENOMIC DNA]</scope>
    <source>
        <strain evidence="7 8">NBRC 111650</strain>
    </source>
</reference>
<dbReference type="Proteomes" id="UP001204142">
    <property type="component" value="Unassembled WGS sequence"/>
</dbReference>
<feature type="domain" description="RNA-binding S4" evidence="6">
    <location>
        <begin position="10"/>
        <end position="82"/>
    </location>
</feature>
<keyword evidence="3" id="KW-0238">DNA-binding</keyword>
<dbReference type="RefSeq" id="WP_256763552.1">
    <property type="nucleotide sequence ID" value="NZ_JANIGO010000001.1"/>
</dbReference>
<comment type="similarity">
    <text evidence="1">Belongs to the HSP15 family.</text>
</comment>
<dbReference type="InterPro" id="IPR036986">
    <property type="entry name" value="S4_RNA-bd_sf"/>
</dbReference>
<comment type="caution">
    <text evidence="7">The sequence shown here is derived from an EMBL/GenBank/DDBJ whole genome shotgun (WGS) entry which is preliminary data.</text>
</comment>
<dbReference type="InterPro" id="IPR002942">
    <property type="entry name" value="S4_RNA-bd"/>
</dbReference>
<accession>A0ABT1WE26</accession>
<keyword evidence="8" id="KW-1185">Reference proteome</keyword>
<dbReference type="PIRSF" id="PIRSF016821">
    <property type="entry name" value="HSP15"/>
    <property type="match status" value="1"/>
</dbReference>
<organism evidence="7 8">
    <name type="scientific">Limnobacter humi</name>
    <dbReference type="NCBI Taxonomy" id="1778671"/>
    <lineage>
        <taxon>Bacteria</taxon>
        <taxon>Pseudomonadati</taxon>
        <taxon>Pseudomonadota</taxon>
        <taxon>Betaproteobacteria</taxon>
        <taxon>Burkholderiales</taxon>
        <taxon>Burkholderiaceae</taxon>
        <taxon>Limnobacter</taxon>
    </lineage>
</organism>
<evidence type="ECO:0000256" key="4">
    <source>
        <dbReference type="PROSITE-ProRule" id="PRU00182"/>
    </source>
</evidence>
<dbReference type="InterPro" id="IPR025708">
    <property type="entry name" value="HSP15"/>
</dbReference>
<dbReference type="CDD" id="cd00165">
    <property type="entry name" value="S4"/>
    <property type="match status" value="1"/>
</dbReference>
<name>A0ABT1WE26_9BURK</name>
<evidence type="ECO:0000259" key="6">
    <source>
        <dbReference type="SMART" id="SM00363"/>
    </source>
</evidence>
<dbReference type="SMART" id="SM00363">
    <property type="entry name" value="S4"/>
    <property type="match status" value="1"/>
</dbReference>
<protein>
    <submittedName>
        <fullName evidence="7">S4 domain-containing protein</fullName>
    </submittedName>
</protein>
<evidence type="ECO:0000256" key="1">
    <source>
        <dbReference type="ARBA" id="ARBA00008396"/>
    </source>
</evidence>
<dbReference type="EMBL" id="JANIGO010000001">
    <property type="protein sequence ID" value="MCQ8895768.1"/>
    <property type="molecule type" value="Genomic_DNA"/>
</dbReference>
<evidence type="ECO:0000256" key="3">
    <source>
        <dbReference type="ARBA" id="ARBA00023125"/>
    </source>
</evidence>
<sequence>MDFSAPGARVRIDKWLWAARFYKTRSLATEMVDGGKVKCNDERVKPATAVQVGDVLSIPVGWDDMVVTVTGLSDKRGSATLAQALYQETVESKAERARRAENRKLIKDPALGIKARPTKRDRRAMDDVQWGGTE</sequence>
<evidence type="ECO:0000313" key="8">
    <source>
        <dbReference type="Proteomes" id="UP001204142"/>
    </source>
</evidence>
<feature type="region of interest" description="Disordered" evidence="5">
    <location>
        <begin position="108"/>
        <end position="134"/>
    </location>
</feature>
<dbReference type="PROSITE" id="PS50889">
    <property type="entry name" value="S4"/>
    <property type="match status" value="1"/>
</dbReference>
<proteinExistence type="inferred from homology"/>
<evidence type="ECO:0000256" key="2">
    <source>
        <dbReference type="ARBA" id="ARBA00022884"/>
    </source>
</evidence>
<dbReference type="SUPFAM" id="SSF55174">
    <property type="entry name" value="Alpha-L RNA-binding motif"/>
    <property type="match status" value="1"/>
</dbReference>
<evidence type="ECO:0000256" key="5">
    <source>
        <dbReference type="SAM" id="MobiDB-lite"/>
    </source>
</evidence>